<accession>A0A3A2ZDN3</accession>
<protein>
    <submittedName>
        <fullName evidence="1">Uncharacterized protein</fullName>
    </submittedName>
</protein>
<sequence>MGNTKQDTVDGPKPVIKLAIRQSKPINVSSKAPAVAEQPERRFDIFERSEWDPPDYSKFPWNYDMKWPVTRAERIKELDDLFAHYKHTYHKDNVIAVKAWHSQFPPDQIVPRDGC</sequence>
<proteinExistence type="predicted"/>
<evidence type="ECO:0000313" key="1">
    <source>
        <dbReference type="EMBL" id="RJE20720.1"/>
    </source>
</evidence>
<dbReference type="AlphaFoldDB" id="A0A3A2ZDN3"/>
<reference evidence="2" key="1">
    <citation type="submission" date="2017-02" db="EMBL/GenBank/DDBJ databases">
        <authorList>
            <person name="Tafer H."/>
            <person name="Lopandic K."/>
        </authorList>
    </citation>
    <scope>NUCLEOTIDE SEQUENCE [LARGE SCALE GENOMIC DNA]</scope>
    <source>
        <strain evidence="2">CBS 366.77</strain>
    </source>
</reference>
<comment type="caution">
    <text evidence="1">The sequence shown here is derived from an EMBL/GenBank/DDBJ whole genome shotgun (WGS) entry which is preliminary data.</text>
</comment>
<keyword evidence="2" id="KW-1185">Reference proteome</keyword>
<evidence type="ECO:0000313" key="2">
    <source>
        <dbReference type="Proteomes" id="UP000266188"/>
    </source>
</evidence>
<dbReference type="Proteomes" id="UP000266188">
    <property type="component" value="Unassembled WGS sequence"/>
</dbReference>
<name>A0A3A2ZDN3_9EURO</name>
<gene>
    <name evidence="1" type="ORF">PHISCL_06941</name>
</gene>
<dbReference type="EMBL" id="MVGC01000282">
    <property type="protein sequence ID" value="RJE20720.1"/>
    <property type="molecule type" value="Genomic_DNA"/>
</dbReference>
<organism evidence="1 2">
    <name type="scientific">Aspergillus sclerotialis</name>
    <dbReference type="NCBI Taxonomy" id="2070753"/>
    <lineage>
        <taxon>Eukaryota</taxon>
        <taxon>Fungi</taxon>
        <taxon>Dikarya</taxon>
        <taxon>Ascomycota</taxon>
        <taxon>Pezizomycotina</taxon>
        <taxon>Eurotiomycetes</taxon>
        <taxon>Eurotiomycetidae</taxon>
        <taxon>Eurotiales</taxon>
        <taxon>Aspergillaceae</taxon>
        <taxon>Aspergillus</taxon>
        <taxon>Aspergillus subgen. Polypaecilum</taxon>
    </lineage>
</organism>
<dbReference type="OrthoDB" id="4526105at2759"/>